<dbReference type="EMBL" id="PGOL01000675">
    <property type="protein sequence ID" value="PKI66374.1"/>
    <property type="molecule type" value="Genomic_DNA"/>
</dbReference>
<name>A0A2I0KCV9_PUNGR</name>
<reference evidence="3 4" key="1">
    <citation type="submission" date="2017-11" db="EMBL/GenBank/DDBJ databases">
        <title>De-novo sequencing of pomegranate (Punica granatum L.) genome.</title>
        <authorList>
            <person name="Akparov Z."/>
            <person name="Amiraslanov A."/>
            <person name="Hajiyeva S."/>
            <person name="Abbasov M."/>
            <person name="Kaur K."/>
            <person name="Hamwieh A."/>
            <person name="Solovyev V."/>
            <person name="Salamov A."/>
            <person name="Braich B."/>
            <person name="Kosarev P."/>
            <person name="Mahmoud A."/>
            <person name="Hajiyev E."/>
            <person name="Babayeva S."/>
            <person name="Izzatullayeva V."/>
            <person name="Mammadov A."/>
            <person name="Mammadov A."/>
            <person name="Sharifova S."/>
            <person name="Ojaghi J."/>
            <person name="Eynullazada K."/>
            <person name="Bayramov B."/>
            <person name="Abdulazimova A."/>
            <person name="Shahmuradov I."/>
        </authorList>
    </citation>
    <scope>NUCLEOTIDE SEQUENCE [LARGE SCALE GENOMIC DNA]</scope>
    <source>
        <strain evidence="4">cv. AG2017</strain>
        <tissue evidence="3">Leaf</tissue>
    </source>
</reference>
<dbReference type="AlphaFoldDB" id="A0A2I0KCV9"/>
<dbReference type="PANTHER" id="PTHR13832">
    <property type="entry name" value="PROTEIN PHOSPHATASE 2C"/>
    <property type="match status" value="1"/>
</dbReference>
<dbReference type="InterPro" id="IPR036457">
    <property type="entry name" value="PPM-type-like_dom_sf"/>
</dbReference>
<accession>A0A2I0KCV9</accession>
<evidence type="ECO:0000256" key="1">
    <source>
        <dbReference type="SAM" id="MobiDB-lite"/>
    </source>
</evidence>
<dbReference type="GO" id="GO:0004722">
    <property type="term" value="F:protein serine/threonine phosphatase activity"/>
    <property type="evidence" value="ECO:0007669"/>
    <property type="project" value="InterPro"/>
</dbReference>
<feature type="region of interest" description="Disordered" evidence="1">
    <location>
        <begin position="40"/>
        <end position="61"/>
    </location>
</feature>
<dbReference type="Gene3D" id="3.60.40.10">
    <property type="entry name" value="PPM-type phosphatase domain"/>
    <property type="match status" value="1"/>
</dbReference>
<dbReference type="Pfam" id="PF00481">
    <property type="entry name" value="PP2C"/>
    <property type="match status" value="1"/>
</dbReference>
<dbReference type="PANTHER" id="PTHR13832:SF790">
    <property type="entry name" value="PROTEIN PHOSPHATASE 2C 22-RELATED"/>
    <property type="match status" value="1"/>
</dbReference>
<gene>
    <name evidence="3" type="ORF">CRG98_013176</name>
</gene>
<sequence length="271" mass="30639">MPPRRTANQRRVAEEDKLYRRIEQIIDTWLNPSDDAIFVAGGNREPEFDEEEEDDEVDDKGYDENRKFDEFEGNDVGLFAFAEYDEDDKEADAVWEAINKRMDSRRKDRRETRLKQEIEKYCASNQQMRMMMSDTDAASAEACSLDVAFAFGTTTLVATVMGRLLVVANAGDCRGVLFRRGKAIEMSRDHNPVSAKERKQIGASGVYVYDGYLNGQLHAILSLGRNFISGLLGPILSTQGRMMRQKTWQIGISRKTGSDDHVSRETASGAK</sequence>
<keyword evidence="4" id="KW-1185">Reference proteome</keyword>
<evidence type="ECO:0000313" key="3">
    <source>
        <dbReference type="EMBL" id="PKI66374.1"/>
    </source>
</evidence>
<dbReference type="InterPro" id="IPR015655">
    <property type="entry name" value="PP2C"/>
</dbReference>
<feature type="domain" description="PPM-type phosphatase" evidence="2">
    <location>
        <begin position="53"/>
        <end position="271"/>
    </location>
</feature>
<dbReference type="STRING" id="22663.A0A2I0KCV9"/>
<dbReference type="Proteomes" id="UP000233551">
    <property type="component" value="Unassembled WGS sequence"/>
</dbReference>
<protein>
    <recommendedName>
        <fullName evidence="2">PPM-type phosphatase domain-containing protein</fullName>
    </recommendedName>
</protein>
<evidence type="ECO:0000313" key="4">
    <source>
        <dbReference type="Proteomes" id="UP000233551"/>
    </source>
</evidence>
<feature type="compositionally biased region" description="Acidic residues" evidence="1">
    <location>
        <begin position="47"/>
        <end position="58"/>
    </location>
</feature>
<dbReference type="GO" id="GO:0000398">
    <property type="term" value="P:mRNA splicing, via spliceosome"/>
    <property type="evidence" value="ECO:0007669"/>
    <property type="project" value="InterPro"/>
</dbReference>
<proteinExistence type="predicted"/>
<dbReference type="PROSITE" id="PS51746">
    <property type="entry name" value="PPM_2"/>
    <property type="match status" value="1"/>
</dbReference>
<dbReference type="InterPro" id="IPR001932">
    <property type="entry name" value="PPM-type_phosphatase-like_dom"/>
</dbReference>
<dbReference type="SUPFAM" id="SSF81606">
    <property type="entry name" value="PP2C-like"/>
    <property type="match status" value="1"/>
</dbReference>
<evidence type="ECO:0000259" key="2">
    <source>
        <dbReference type="PROSITE" id="PS51746"/>
    </source>
</evidence>
<organism evidence="3 4">
    <name type="scientific">Punica granatum</name>
    <name type="common">Pomegranate</name>
    <dbReference type="NCBI Taxonomy" id="22663"/>
    <lineage>
        <taxon>Eukaryota</taxon>
        <taxon>Viridiplantae</taxon>
        <taxon>Streptophyta</taxon>
        <taxon>Embryophyta</taxon>
        <taxon>Tracheophyta</taxon>
        <taxon>Spermatophyta</taxon>
        <taxon>Magnoliopsida</taxon>
        <taxon>eudicotyledons</taxon>
        <taxon>Gunneridae</taxon>
        <taxon>Pentapetalae</taxon>
        <taxon>rosids</taxon>
        <taxon>malvids</taxon>
        <taxon>Myrtales</taxon>
        <taxon>Lythraceae</taxon>
        <taxon>Punica</taxon>
    </lineage>
</organism>
<comment type="caution">
    <text evidence="3">The sequence shown here is derived from an EMBL/GenBank/DDBJ whole genome shotgun (WGS) entry which is preliminary data.</text>
</comment>